<dbReference type="AlphaFoldDB" id="A0A7S1CMB2"/>
<gene>
    <name evidence="2" type="ORF">BSP0115_LOCUS16388</name>
</gene>
<protein>
    <submittedName>
        <fullName evidence="2">Uncharacterized protein</fullName>
    </submittedName>
</protein>
<feature type="region of interest" description="Disordered" evidence="1">
    <location>
        <begin position="117"/>
        <end position="161"/>
    </location>
</feature>
<name>A0A7S1CMB2_9STRA</name>
<proteinExistence type="predicted"/>
<reference evidence="2" key="1">
    <citation type="submission" date="2021-01" db="EMBL/GenBank/DDBJ databases">
        <authorList>
            <person name="Corre E."/>
            <person name="Pelletier E."/>
            <person name="Niang G."/>
            <person name="Scheremetjew M."/>
            <person name="Finn R."/>
            <person name="Kale V."/>
            <person name="Holt S."/>
            <person name="Cochrane G."/>
            <person name="Meng A."/>
            <person name="Brown T."/>
            <person name="Cohen L."/>
        </authorList>
    </citation>
    <scope>NUCLEOTIDE SEQUENCE</scope>
    <source>
        <strain evidence="2">Ms1</strain>
    </source>
</reference>
<evidence type="ECO:0000313" key="2">
    <source>
        <dbReference type="EMBL" id="CAD8923125.1"/>
    </source>
</evidence>
<evidence type="ECO:0000256" key="1">
    <source>
        <dbReference type="SAM" id="MobiDB-lite"/>
    </source>
</evidence>
<feature type="compositionally biased region" description="Gly residues" evidence="1">
    <location>
        <begin position="131"/>
        <end position="141"/>
    </location>
</feature>
<feature type="compositionally biased region" description="Basic residues" evidence="1">
    <location>
        <begin position="145"/>
        <end position="161"/>
    </location>
</feature>
<sequence>MLHRELHARRVDPGRAWRRGVTVVSFRLSARGEVRGARPCVRCSQRLAKDPLVRHVVWSAGEGEARLLTRASALVRVVAVDRDAVALRVAAGDLCSVPGATRSSGDRGGALEIAAAAAAASAAAGPPSPTGSGGGGGGSGNGSKRTSRRQRKTRRGRRGRR</sequence>
<dbReference type="EMBL" id="HBFS01024500">
    <property type="protein sequence ID" value="CAD8923125.1"/>
    <property type="molecule type" value="Transcribed_RNA"/>
</dbReference>
<organism evidence="2">
    <name type="scientific">Bicosoecida sp. CB-2014</name>
    <dbReference type="NCBI Taxonomy" id="1486930"/>
    <lineage>
        <taxon>Eukaryota</taxon>
        <taxon>Sar</taxon>
        <taxon>Stramenopiles</taxon>
        <taxon>Bigyra</taxon>
        <taxon>Opalozoa</taxon>
        <taxon>Bicosoecida</taxon>
    </lineage>
</organism>
<accession>A0A7S1CMB2</accession>